<evidence type="ECO:0000313" key="2">
    <source>
        <dbReference type="Proteomes" id="UP000594261"/>
    </source>
</evidence>
<dbReference type="InParanoid" id="A0A7N2LYC4"/>
<organism evidence="1 2">
    <name type="scientific">Quercus lobata</name>
    <name type="common">Valley oak</name>
    <dbReference type="NCBI Taxonomy" id="97700"/>
    <lineage>
        <taxon>Eukaryota</taxon>
        <taxon>Viridiplantae</taxon>
        <taxon>Streptophyta</taxon>
        <taxon>Embryophyta</taxon>
        <taxon>Tracheophyta</taxon>
        <taxon>Spermatophyta</taxon>
        <taxon>Magnoliopsida</taxon>
        <taxon>eudicotyledons</taxon>
        <taxon>Gunneridae</taxon>
        <taxon>Pentapetalae</taxon>
        <taxon>rosids</taxon>
        <taxon>fabids</taxon>
        <taxon>Fagales</taxon>
        <taxon>Fagaceae</taxon>
        <taxon>Quercus</taxon>
    </lineage>
</organism>
<dbReference type="EMBL" id="LRBV02000006">
    <property type="status" value="NOT_ANNOTATED_CDS"/>
    <property type="molecule type" value="Genomic_DNA"/>
</dbReference>
<dbReference type="Proteomes" id="UP000594261">
    <property type="component" value="Chromosome 6"/>
</dbReference>
<protein>
    <submittedName>
        <fullName evidence="1">Uncharacterized protein</fullName>
    </submittedName>
</protein>
<evidence type="ECO:0000313" key="1">
    <source>
        <dbReference type="EnsemblPlants" id="QL06p017020:mrna"/>
    </source>
</evidence>
<dbReference type="AlphaFoldDB" id="A0A7N2LYC4"/>
<sequence length="81" mass="9425">MDFSAPQLRWKDCLIDSIFFPFEASIIKTIPLSIRRPEDTLIWSKNISGSKSYHWLFMLVRRSEEGCQNLTQDLAAYIGDL</sequence>
<accession>A0A7N2LYC4</accession>
<keyword evidence="2" id="KW-1185">Reference proteome</keyword>
<dbReference type="Gramene" id="QL06p017020:mrna">
    <property type="protein sequence ID" value="QL06p017020:mrna"/>
    <property type="gene ID" value="QL06p017020"/>
</dbReference>
<name>A0A7N2LYC4_QUELO</name>
<proteinExistence type="predicted"/>
<reference evidence="1" key="2">
    <citation type="submission" date="2021-01" db="UniProtKB">
        <authorList>
            <consortium name="EnsemblPlants"/>
        </authorList>
    </citation>
    <scope>IDENTIFICATION</scope>
</reference>
<reference evidence="1 2" key="1">
    <citation type="journal article" date="2016" name="G3 (Bethesda)">
        <title>First Draft Assembly and Annotation of the Genome of a California Endemic Oak Quercus lobata Nee (Fagaceae).</title>
        <authorList>
            <person name="Sork V.L."/>
            <person name="Fitz-Gibbon S.T."/>
            <person name="Puiu D."/>
            <person name="Crepeau M."/>
            <person name="Gugger P.F."/>
            <person name="Sherman R."/>
            <person name="Stevens K."/>
            <person name="Langley C.H."/>
            <person name="Pellegrini M."/>
            <person name="Salzberg S.L."/>
        </authorList>
    </citation>
    <scope>NUCLEOTIDE SEQUENCE [LARGE SCALE GENOMIC DNA]</scope>
    <source>
        <strain evidence="1 2">cv. SW786</strain>
    </source>
</reference>
<dbReference type="EnsemblPlants" id="QL06p017020:mrna">
    <property type="protein sequence ID" value="QL06p017020:mrna"/>
    <property type="gene ID" value="QL06p017020"/>
</dbReference>